<dbReference type="AlphaFoldDB" id="A0A502ED24"/>
<gene>
    <name evidence="3" type="ORF">EAH89_30605</name>
</gene>
<name>A0A502ED24_9PROT</name>
<dbReference type="InterPro" id="IPR003346">
    <property type="entry name" value="Transposase_20"/>
</dbReference>
<evidence type="ECO:0000259" key="1">
    <source>
        <dbReference type="Pfam" id="PF01548"/>
    </source>
</evidence>
<dbReference type="InterPro" id="IPR047650">
    <property type="entry name" value="Transpos_IS110"/>
</dbReference>
<evidence type="ECO:0000313" key="4">
    <source>
        <dbReference type="Proteomes" id="UP000317078"/>
    </source>
</evidence>
<feature type="domain" description="Transposase IS116/IS110/IS902 C-terminal" evidence="2">
    <location>
        <begin position="212"/>
        <end position="290"/>
    </location>
</feature>
<evidence type="ECO:0000313" key="3">
    <source>
        <dbReference type="EMBL" id="TPG34872.1"/>
    </source>
</evidence>
<organism evidence="3 4">
    <name type="scientific">Muricoccus nepalensis</name>
    <dbReference type="NCBI Taxonomy" id="1854500"/>
    <lineage>
        <taxon>Bacteria</taxon>
        <taxon>Pseudomonadati</taxon>
        <taxon>Pseudomonadota</taxon>
        <taxon>Alphaproteobacteria</taxon>
        <taxon>Acetobacterales</taxon>
        <taxon>Roseomonadaceae</taxon>
        <taxon>Muricoccus</taxon>
    </lineage>
</organism>
<dbReference type="OrthoDB" id="5289737at2"/>
<feature type="domain" description="Transposase IS110-like N-terminal" evidence="1">
    <location>
        <begin position="6"/>
        <end position="145"/>
    </location>
</feature>
<dbReference type="PANTHER" id="PTHR33055:SF3">
    <property type="entry name" value="PUTATIVE TRANSPOSASE FOR IS117-RELATED"/>
    <property type="match status" value="1"/>
</dbReference>
<sequence length="345" mass="37691">MQVTTIGLDIAKRVFQAHGVDEAGRAVLRRKLQRVEVLTFFRGLPPCLVGIEACGTAHHWAREIRALGHEIRLMPASYVKPYVKRGKTDAADAEAICEAVTRPTMRFVPVKTPEQQAVLMLHRTRDLLVRQRTMLVNALRGHMAEFGVIAPQGISRVTDLLAVLLGEDEAVLPMLARQALRGLAAELESLGERIEATEAAILTWHKGNETSRRLATIPGIGPITASALVASLPDPTRFRSARHLAAWIGLVPRQNSSGGKERQGGISKQGDRTLRRLLVLGAVAVIRHARTRSAAEAGWLKRLLERRPAKLAAVAQANKTARIVWALLTRGGTYRAPTMPQPAPA</sequence>
<proteinExistence type="predicted"/>
<dbReference type="GO" id="GO:0004803">
    <property type="term" value="F:transposase activity"/>
    <property type="evidence" value="ECO:0007669"/>
    <property type="project" value="InterPro"/>
</dbReference>
<dbReference type="PANTHER" id="PTHR33055">
    <property type="entry name" value="TRANSPOSASE FOR INSERTION SEQUENCE ELEMENT IS1111A"/>
    <property type="match status" value="1"/>
</dbReference>
<dbReference type="RefSeq" id="WP_140887989.1">
    <property type="nucleotide sequence ID" value="NZ_RCZP01000113.1"/>
</dbReference>
<dbReference type="NCBIfam" id="NF033542">
    <property type="entry name" value="transpos_IS110"/>
    <property type="match status" value="1"/>
</dbReference>
<dbReference type="Pfam" id="PF01548">
    <property type="entry name" value="DEDD_Tnp_IS110"/>
    <property type="match status" value="1"/>
</dbReference>
<dbReference type="InterPro" id="IPR002525">
    <property type="entry name" value="Transp_IS110-like_N"/>
</dbReference>
<dbReference type="EMBL" id="RCZP01000113">
    <property type="protein sequence ID" value="TPG34872.1"/>
    <property type="molecule type" value="Genomic_DNA"/>
</dbReference>
<evidence type="ECO:0000259" key="2">
    <source>
        <dbReference type="Pfam" id="PF02371"/>
    </source>
</evidence>
<accession>A0A502ED24</accession>
<comment type="caution">
    <text evidence="3">The sequence shown here is derived from an EMBL/GenBank/DDBJ whole genome shotgun (WGS) entry which is preliminary data.</text>
</comment>
<keyword evidence="4" id="KW-1185">Reference proteome</keyword>
<reference evidence="3 4" key="1">
    <citation type="journal article" date="2019" name="Environ. Microbiol.">
        <title>Species interactions and distinct microbial communities in high Arctic permafrost affected cryosols are associated with the CH4 and CO2 gas fluxes.</title>
        <authorList>
            <person name="Altshuler I."/>
            <person name="Hamel J."/>
            <person name="Turney S."/>
            <person name="Magnuson E."/>
            <person name="Levesque R."/>
            <person name="Greer C."/>
            <person name="Whyte L.G."/>
        </authorList>
    </citation>
    <scope>NUCLEOTIDE SEQUENCE [LARGE SCALE GENOMIC DNA]</scope>
    <source>
        <strain evidence="3 4">S9.3B</strain>
    </source>
</reference>
<dbReference type="Pfam" id="PF02371">
    <property type="entry name" value="Transposase_20"/>
    <property type="match status" value="1"/>
</dbReference>
<dbReference type="Proteomes" id="UP000317078">
    <property type="component" value="Unassembled WGS sequence"/>
</dbReference>
<dbReference type="GO" id="GO:0006313">
    <property type="term" value="P:DNA transposition"/>
    <property type="evidence" value="ECO:0007669"/>
    <property type="project" value="InterPro"/>
</dbReference>
<dbReference type="GO" id="GO:0003677">
    <property type="term" value="F:DNA binding"/>
    <property type="evidence" value="ECO:0007669"/>
    <property type="project" value="InterPro"/>
</dbReference>
<protein>
    <submittedName>
        <fullName evidence="3">IS110 family transposase</fullName>
    </submittedName>
</protein>